<evidence type="ECO:0000256" key="3">
    <source>
        <dbReference type="ARBA" id="ARBA00023163"/>
    </source>
</evidence>
<evidence type="ECO:0000256" key="1">
    <source>
        <dbReference type="ARBA" id="ARBA00023015"/>
    </source>
</evidence>
<gene>
    <name evidence="5" type="ORF">BK816_02415</name>
</gene>
<feature type="domain" description="HTH arsR-type" evidence="4">
    <location>
        <begin position="11"/>
        <end position="105"/>
    </location>
</feature>
<dbReference type="GO" id="GO:0003700">
    <property type="term" value="F:DNA-binding transcription factor activity"/>
    <property type="evidence" value="ECO:0007669"/>
    <property type="project" value="InterPro"/>
</dbReference>
<dbReference type="AlphaFoldDB" id="A0A1D9MJ11"/>
<evidence type="ECO:0000259" key="4">
    <source>
        <dbReference type="PROSITE" id="PS50987"/>
    </source>
</evidence>
<dbReference type="PANTHER" id="PTHR43132:SF6">
    <property type="entry name" value="HTH-TYPE TRANSCRIPTIONAL REPRESSOR CZRA"/>
    <property type="match status" value="1"/>
</dbReference>
<dbReference type="SUPFAM" id="SSF46785">
    <property type="entry name" value="Winged helix' DNA-binding domain"/>
    <property type="match status" value="1"/>
</dbReference>
<dbReference type="Proteomes" id="UP000176288">
    <property type="component" value="Chromosome"/>
</dbReference>
<dbReference type="InterPro" id="IPR001845">
    <property type="entry name" value="HTH_ArsR_DNA-bd_dom"/>
</dbReference>
<dbReference type="InterPro" id="IPR036390">
    <property type="entry name" value="WH_DNA-bd_sf"/>
</dbReference>
<dbReference type="STRING" id="1912795.BK816_02415"/>
<reference evidence="5 6" key="1">
    <citation type="submission" date="2016-10" db="EMBL/GenBank/DDBJ databases">
        <title>Actinomyces aegypiusis sp. nov., isolated from the Aegypius monachus in Qinghai Tibet Plateau China.</title>
        <authorList>
            <person name="Wang Y."/>
        </authorList>
    </citation>
    <scope>NUCLEOTIDE SEQUENCE [LARGE SCALE GENOMIC DNA]</scope>
    <source>
        <strain evidence="5 6">VUL4_3</strain>
    </source>
</reference>
<dbReference type="Gene3D" id="1.10.10.10">
    <property type="entry name" value="Winged helix-like DNA-binding domain superfamily/Winged helix DNA-binding domain"/>
    <property type="match status" value="1"/>
</dbReference>
<keyword evidence="3" id="KW-0804">Transcription</keyword>
<dbReference type="EMBL" id="CP017812">
    <property type="protein sequence ID" value="AOZ72295.1"/>
    <property type="molecule type" value="Genomic_DNA"/>
</dbReference>
<evidence type="ECO:0000256" key="2">
    <source>
        <dbReference type="ARBA" id="ARBA00023125"/>
    </source>
</evidence>
<accession>A0A1D9MJ11</accession>
<dbReference type="InterPro" id="IPR011991">
    <property type="entry name" value="ArsR-like_HTH"/>
</dbReference>
<dbReference type="SMART" id="SM00418">
    <property type="entry name" value="HTH_ARSR"/>
    <property type="match status" value="1"/>
</dbReference>
<dbReference type="NCBIfam" id="NF033788">
    <property type="entry name" value="HTH_metalloreg"/>
    <property type="match status" value="1"/>
</dbReference>
<evidence type="ECO:0000313" key="5">
    <source>
        <dbReference type="EMBL" id="AOZ72295.1"/>
    </source>
</evidence>
<dbReference type="PRINTS" id="PR00778">
    <property type="entry name" value="HTHARSR"/>
</dbReference>
<dbReference type="RefSeq" id="WP_071163761.1">
    <property type="nucleotide sequence ID" value="NZ_CP017812.1"/>
</dbReference>
<dbReference type="KEGG" id="avu:BK816_02415"/>
<dbReference type="PROSITE" id="PS50987">
    <property type="entry name" value="HTH_ARSR_2"/>
    <property type="match status" value="1"/>
</dbReference>
<dbReference type="PANTHER" id="PTHR43132">
    <property type="entry name" value="ARSENICAL RESISTANCE OPERON REPRESSOR ARSR-RELATED"/>
    <property type="match status" value="1"/>
</dbReference>
<proteinExistence type="predicted"/>
<dbReference type="InterPro" id="IPR036388">
    <property type="entry name" value="WH-like_DNA-bd_sf"/>
</dbReference>
<sequence>MSEDQTKRDAHAQRECAPVVPLFKAMAHPMRAAIVHRLVAGPADVSQLVALLEESQPLVSHHLKVLREAHLVRINRVGRNSNYELIDEHVAHIFLDALKHTKEHNHDCKH</sequence>
<keyword evidence="2" id="KW-0238">DNA-binding</keyword>
<dbReference type="GO" id="GO:0003677">
    <property type="term" value="F:DNA binding"/>
    <property type="evidence" value="ECO:0007669"/>
    <property type="project" value="UniProtKB-KW"/>
</dbReference>
<dbReference type="OrthoDB" id="3268605at2"/>
<protein>
    <submittedName>
        <fullName evidence="5">Transcriptional regulator</fullName>
    </submittedName>
</protein>
<dbReference type="Pfam" id="PF01022">
    <property type="entry name" value="HTH_5"/>
    <property type="match status" value="1"/>
</dbReference>
<name>A0A1D9MJ11_9ACTO</name>
<evidence type="ECO:0000313" key="6">
    <source>
        <dbReference type="Proteomes" id="UP000176288"/>
    </source>
</evidence>
<organism evidence="5 6">
    <name type="scientific">Boudabousia tangfeifanii</name>
    <dbReference type="NCBI Taxonomy" id="1912795"/>
    <lineage>
        <taxon>Bacteria</taxon>
        <taxon>Bacillati</taxon>
        <taxon>Actinomycetota</taxon>
        <taxon>Actinomycetes</taxon>
        <taxon>Actinomycetales</taxon>
        <taxon>Actinomycetaceae</taxon>
        <taxon>Boudabousia</taxon>
    </lineage>
</organism>
<keyword evidence="6" id="KW-1185">Reference proteome</keyword>
<dbReference type="CDD" id="cd00090">
    <property type="entry name" value="HTH_ARSR"/>
    <property type="match status" value="1"/>
</dbReference>
<dbReference type="InterPro" id="IPR051011">
    <property type="entry name" value="Metal_resp_trans_reg"/>
</dbReference>
<keyword evidence="1" id="KW-0805">Transcription regulation</keyword>